<dbReference type="PANTHER" id="PTHR30349:SF64">
    <property type="entry name" value="PROPHAGE INTEGRASE INTD-RELATED"/>
    <property type="match status" value="1"/>
</dbReference>
<dbReference type="Gene3D" id="1.10.443.10">
    <property type="entry name" value="Intergrase catalytic core"/>
    <property type="match status" value="1"/>
</dbReference>
<dbReference type="GO" id="GO:0015074">
    <property type="term" value="P:DNA integration"/>
    <property type="evidence" value="ECO:0007669"/>
    <property type="project" value="UniProtKB-KW"/>
</dbReference>
<organism evidence="9 10">
    <name type="scientific">Urbifossiella limnaea</name>
    <dbReference type="NCBI Taxonomy" id="2528023"/>
    <lineage>
        <taxon>Bacteria</taxon>
        <taxon>Pseudomonadati</taxon>
        <taxon>Planctomycetota</taxon>
        <taxon>Planctomycetia</taxon>
        <taxon>Gemmatales</taxon>
        <taxon>Gemmataceae</taxon>
        <taxon>Urbifossiella</taxon>
    </lineage>
</organism>
<accession>A0A517XQG7</accession>
<evidence type="ECO:0000259" key="8">
    <source>
        <dbReference type="PROSITE" id="PS51900"/>
    </source>
</evidence>
<dbReference type="AlphaFoldDB" id="A0A517XQG7"/>
<dbReference type="SUPFAM" id="SSF56349">
    <property type="entry name" value="DNA breaking-rejoining enzymes"/>
    <property type="match status" value="1"/>
</dbReference>
<dbReference type="NCBIfam" id="TIGR02249">
    <property type="entry name" value="integrase_gron"/>
    <property type="match status" value="1"/>
</dbReference>
<dbReference type="InterPro" id="IPR044068">
    <property type="entry name" value="CB"/>
</dbReference>
<evidence type="ECO:0000256" key="1">
    <source>
        <dbReference type="ARBA" id="ARBA00008857"/>
    </source>
</evidence>
<dbReference type="RefSeq" id="WP_145236142.1">
    <property type="nucleotide sequence ID" value="NZ_CP036273.1"/>
</dbReference>
<evidence type="ECO:0000256" key="2">
    <source>
        <dbReference type="ARBA" id="ARBA00022908"/>
    </source>
</evidence>
<gene>
    <name evidence="9" type="primary">xerC_2</name>
    <name evidence="9" type="ORF">ETAA1_16700</name>
</gene>
<dbReference type="Proteomes" id="UP000319576">
    <property type="component" value="Chromosome"/>
</dbReference>
<dbReference type="InterPro" id="IPR050090">
    <property type="entry name" value="Tyrosine_recombinase_XerCD"/>
</dbReference>
<dbReference type="GO" id="GO:0006310">
    <property type="term" value="P:DNA recombination"/>
    <property type="evidence" value="ECO:0007669"/>
    <property type="project" value="UniProtKB-KW"/>
</dbReference>
<dbReference type="PROSITE" id="PS51898">
    <property type="entry name" value="TYR_RECOMBINASE"/>
    <property type="match status" value="1"/>
</dbReference>
<evidence type="ECO:0000259" key="7">
    <source>
        <dbReference type="PROSITE" id="PS51898"/>
    </source>
</evidence>
<dbReference type="InterPro" id="IPR002104">
    <property type="entry name" value="Integrase_catalytic"/>
</dbReference>
<evidence type="ECO:0000256" key="6">
    <source>
        <dbReference type="SAM" id="MobiDB-lite"/>
    </source>
</evidence>
<proteinExistence type="inferred from homology"/>
<keyword evidence="2" id="KW-0229">DNA integration</keyword>
<comment type="similarity">
    <text evidence="1">Belongs to the 'phage' integrase family.</text>
</comment>
<dbReference type="InterPro" id="IPR011010">
    <property type="entry name" value="DNA_brk_join_enz"/>
</dbReference>
<keyword evidence="4" id="KW-0233">DNA recombination</keyword>
<dbReference type="PANTHER" id="PTHR30349">
    <property type="entry name" value="PHAGE INTEGRASE-RELATED"/>
    <property type="match status" value="1"/>
</dbReference>
<dbReference type="InterPro" id="IPR011946">
    <property type="entry name" value="Integrase_integron-type"/>
</dbReference>
<dbReference type="InterPro" id="IPR010998">
    <property type="entry name" value="Integrase_recombinase_N"/>
</dbReference>
<protein>
    <submittedName>
        <fullName evidence="9">Tyrosine recombinase XerC</fullName>
    </submittedName>
</protein>
<dbReference type="KEGG" id="uli:ETAA1_16700"/>
<dbReference type="Pfam" id="PF13495">
    <property type="entry name" value="Phage_int_SAM_4"/>
    <property type="match status" value="1"/>
</dbReference>
<dbReference type="Gene3D" id="1.10.150.130">
    <property type="match status" value="1"/>
</dbReference>
<keyword evidence="10" id="KW-1185">Reference proteome</keyword>
<name>A0A517XQG7_9BACT</name>
<evidence type="ECO:0000256" key="4">
    <source>
        <dbReference type="ARBA" id="ARBA00023172"/>
    </source>
</evidence>
<feature type="compositionally biased region" description="Pro residues" evidence="6">
    <location>
        <begin position="123"/>
        <end position="135"/>
    </location>
</feature>
<evidence type="ECO:0000313" key="10">
    <source>
        <dbReference type="Proteomes" id="UP000319576"/>
    </source>
</evidence>
<feature type="region of interest" description="Disordered" evidence="6">
    <location>
        <begin position="122"/>
        <end position="159"/>
    </location>
</feature>
<feature type="domain" description="Tyr recombinase" evidence="7">
    <location>
        <begin position="257"/>
        <end position="470"/>
    </location>
</feature>
<dbReference type="InterPro" id="IPR013762">
    <property type="entry name" value="Integrase-like_cat_sf"/>
</dbReference>
<dbReference type="InterPro" id="IPR019627">
    <property type="entry name" value="YAcAr"/>
</dbReference>
<dbReference type="EMBL" id="CP036273">
    <property type="protein sequence ID" value="QDU19734.1"/>
    <property type="molecule type" value="Genomic_DNA"/>
</dbReference>
<evidence type="ECO:0000256" key="3">
    <source>
        <dbReference type="ARBA" id="ARBA00023125"/>
    </source>
</evidence>
<dbReference type="Pfam" id="PF00589">
    <property type="entry name" value="Phage_integrase"/>
    <property type="match status" value="1"/>
</dbReference>
<feature type="compositionally biased region" description="Pro residues" evidence="6">
    <location>
        <begin position="143"/>
        <end position="159"/>
    </location>
</feature>
<reference evidence="9 10" key="1">
    <citation type="submission" date="2019-02" db="EMBL/GenBank/DDBJ databases">
        <title>Deep-cultivation of Planctomycetes and their phenomic and genomic characterization uncovers novel biology.</title>
        <authorList>
            <person name="Wiegand S."/>
            <person name="Jogler M."/>
            <person name="Boedeker C."/>
            <person name="Pinto D."/>
            <person name="Vollmers J."/>
            <person name="Rivas-Marin E."/>
            <person name="Kohn T."/>
            <person name="Peeters S.H."/>
            <person name="Heuer A."/>
            <person name="Rast P."/>
            <person name="Oberbeckmann S."/>
            <person name="Bunk B."/>
            <person name="Jeske O."/>
            <person name="Meyerdierks A."/>
            <person name="Storesund J.E."/>
            <person name="Kallscheuer N."/>
            <person name="Luecker S."/>
            <person name="Lage O.M."/>
            <person name="Pohl T."/>
            <person name="Merkel B.J."/>
            <person name="Hornburger P."/>
            <person name="Mueller R.-W."/>
            <person name="Bruemmer F."/>
            <person name="Labrenz M."/>
            <person name="Spormann A.M."/>
            <person name="Op den Camp H."/>
            <person name="Overmann J."/>
            <person name="Amann R."/>
            <person name="Jetten M.S.M."/>
            <person name="Mascher T."/>
            <person name="Medema M.H."/>
            <person name="Devos D.P."/>
            <person name="Kaster A.-K."/>
            <person name="Ovreas L."/>
            <person name="Rohde M."/>
            <person name="Galperin M.Y."/>
            <person name="Jogler C."/>
        </authorList>
    </citation>
    <scope>NUCLEOTIDE SEQUENCE [LARGE SCALE GENOMIC DNA]</scope>
    <source>
        <strain evidence="9 10">ETA_A1</strain>
    </source>
</reference>
<dbReference type="OrthoDB" id="9801717at2"/>
<keyword evidence="3 5" id="KW-0238">DNA-binding</keyword>
<dbReference type="InterPro" id="IPR004107">
    <property type="entry name" value="Integrase_SAM-like_N"/>
</dbReference>
<dbReference type="Pfam" id="PF10686">
    <property type="entry name" value="YAcAr"/>
    <property type="match status" value="1"/>
</dbReference>
<dbReference type="GO" id="GO:0003677">
    <property type="term" value="F:DNA binding"/>
    <property type="evidence" value="ECO:0007669"/>
    <property type="project" value="UniProtKB-UniRule"/>
</dbReference>
<evidence type="ECO:0000256" key="5">
    <source>
        <dbReference type="PROSITE-ProRule" id="PRU01248"/>
    </source>
</evidence>
<evidence type="ECO:0000313" key="9">
    <source>
        <dbReference type="EMBL" id="QDU19734.1"/>
    </source>
</evidence>
<feature type="domain" description="Core-binding (CB)" evidence="8">
    <location>
        <begin position="156"/>
        <end position="239"/>
    </location>
</feature>
<sequence length="475" mass="51818">MTDTRSRVLIAGSRTFADYPLLCATLDRLLAGRGPVAVVSGGAGGADRLGERYAAARGLAVERYVPDWDAHGRAAGPIRNREMVAGCALAVFFWDGQSPGTADAIARARKAGVPVEVVRYADPAPPPGTPAPPARAVPQATPVAPPAPPTGGPPPPPAPRLLDRVRDALRVRHYAIRTERAYTDWVRRFVLYHDKRHPDGMGAAEVTAFLTHLAVEGEVSASTQNQAFSALLFLYRHVLGAEPGKIAGVVRAARRRAEPVVLTRPEVTAVLRKMPDPYRLMCELMFGSGLRLMEVLRLRVKDIDLDRAEITVRMGKGGKDRRTVLAEAVRPRMLLQLDEVRRVHELDLAAGRGRVWLPEALARKLPGAAAEYKWQWVFPSGRLSIDPRSGEERRHHAHESSLSRAVTGAVAAAGLSKRATSHAFRHSFATHLLEAKYDIRVIQELLGHANVETTMIYTHVLNKGGRGVQSPLDAE</sequence>
<dbReference type="PROSITE" id="PS51900">
    <property type="entry name" value="CB"/>
    <property type="match status" value="1"/>
</dbReference>